<dbReference type="InterPro" id="IPR036388">
    <property type="entry name" value="WH-like_DNA-bd_sf"/>
</dbReference>
<evidence type="ECO:0000313" key="10">
    <source>
        <dbReference type="Proteomes" id="UP000181951"/>
    </source>
</evidence>
<dbReference type="GO" id="GO:0003677">
    <property type="term" value="F:DNA binding"/>
    <property type="evidence" value="ECO:0007669"/>
    <property type="project" value="UniProtKB-KW"/>
</dbReference>
<dbReference type="SUPFAM" id="SSF88659">
    <property type="entry name" value="Sigma3 and sigma4 domains of RNA polymerase sigma factors"/>
    <property type="match status" value="1"/>
</dbReference>
<dbReference type="AlphaFoldDB" id="A0A1H8UCC1"/>
<dbReference type="EMBL" id="FODD01000033">
    <property type="protein sequence ID" value="SEO63191.1"/>
    <property type="molecule type" value="Genomic_DNA"/>
</dbReference>
<dbReference type="InterPro" id="IPR013249">
    <property type="entry name" value="RNA_pol_sigma70_r4_t2"/>
</dbReference>
<dbReference type="GO" id="GO:0016987">
    <property type="term" value="F:sigma factor activity"/>
    <property type="evidence" value="ECO:0007669"/>
    <property type="project" value="UniProtKB-KW"/>
</dbReference>
<evidence type="ECO:0000256" key="4">
    <source>
        <dbReference type="ARBA" id="ARBA00023125"/>
    </source>
</evidence>
<comment type="similarity">
    <text evidence="1">Belongs to the sigma-70 factor family. ECF subfamily.</text>
</comment>
<reference evidence="9 10" key="1">
    <citation type="submission" date="2016-10" db="EMBL/GenBank/DDBJ databases">
        <authorList>
            <person name="de Groot N.N."/>
        </authorList>
    </citation>
    <scope>NUCLEOTIDE SEQUENCE [LARGE SCALE GENOMIC DNA]</scope>
    <source>
        <strain evidence="9 10">CGMCC 4.2026</strain>
    </source>
</reference>
<protein>
    <submittedName>
        <fullName evidence="9">RNA polymerase sigma-70 factor, sigma-E family</fullName>
    </submittedName>
</protein>
<evidence type="ECO:0000256" key="3">
    <source>
        <dbReference type="ARBA" id="ARBA00023082"/>
    </source>
</evidence>
<evidence type="ECO:0000313" key="8">
    <source>
        <dbReference type="EMBL" id="SEO63191.1"/>
    </source>
</evidence>
<dbReference type="InterPro" id="IPR013325">
    <property type="entry name" value="RNA_pol_sigma_r2"/>
</dbReference>
<dbReference type="InterPro" id="IPR013324">
    <property type="entry name" value="RNA_pol_sigma_r3/r4-like"/>
</dbReference>
<dbReference type="RefSeq" id="WP_069463609.1">
    <property type="nucleotide sequence ID" value="NZ_FODD01000033.1"/>
</dbReference>
<dbReference type="Proteomes" id="UP000181951">
    <property type="component" value="Unassembled WGS sequence"/>
</dbReference>
<dbReference type="NCBIfam" id="TIGR02983">
    <property type="entry name" value="SigE-fam_strep"/>
    <property type="match status" value="1"/>
</dbReference>
<dbReference type="Pfam" id="PF08281">
    <property type="entry name" value="Sigma70_r4_2"/>
    <property type="match status" value="1"/>
</dbReference>
<evidence type="ECO:0000313" key="9">
    <source>
        <dbReference type="EMBL" id="SEP00533.1"/>
    </source>
</evidence>
<evidence type="ECO:0000256" key="1">
    <source>
        <dbReference type="ARBA" id="ARBA00010641"/>
    </source>
</evidence>
<dbReference type="GO" id="GO:0006352">
    <property type="term" value="P:DNA-templated transcription initiation"/>
    <property type="evidence" value="ECO:0007669"/>
    <property type="project" value="InterPro"/>
</dbReference>
<sequence length="175" mass="20007">MSPTAEEAKVTFDAFVTTRGPTLLRTAFLLTRDWGKAEDLLQTALAKAYPRWKQIEEFPEPYVRRILVTSYATWWRRRWRHELPSGDFWDGERLPAVEDFAERYATRALVLRLIGELSPAQQAVVVLRYYEGLSVAETAYCLNRSVDTVKTQSSRALAKLRAHPELLKAFTGAAS</sequence>
<dbReference type="Gene3D" id="1.10.1740.10">
    <property type="match status" value="1"/>
</dbReference>
<dbReference type="STRING" id="310780.SAMN05216267_103376"/>
<dbReference type="InterPro" id="IPR014284">
    <property type="entry name" value="RNA_pol_sigma-70_dom"/>
</dbReference>
<dbReference type="SUPFAM" id="SSF88946">
    <property type="entry name" value="Sigma2 domain of RNA polymerase sigma factors"/>
    <property type="match status" value="1"/>
</dbReference>
<organism evidence="9 10">
    <name type="scientific">Actinacidiphila rubida</name>
    <dbReference type="NCBI Taxonomy" id="310780"/>
    <lineage>
        <taxon>Bacteria</taxon>
        <taxon>Bacillati</taxon>
        <taxon>Actinomycetota</taxon>
        <taxon>Actinomycetes</taxon>
        <taxon>Kitasatosporales</taxon>
        <taxon>Streptomycetaceae</taxon>
        <taxon>Actinacidiphila</taxon>
    </lineage>
</organism>
<feature type="domain" description="RNA polymerase sigma-70 region 2" evidence="6">
    <location>
        <begin position="16"/>
        <end position="80"/>
    </location>
</feature>
<keyword evidence="4" id="KW-0238">DNA-binding</keyword>
<evidence type="ECO:0000256" key="2">
    <source>
        <dbReference type="ARBA" id="ARBA00023015"/>
    </source>
</evidence>
<keyword evidence="2" id="KW-0805">Transcription regulation</keyword>
<proteinExistence type="inferred from homology"/>
<dbReference type="PANTHER" id="PTHR43133:SF50">
    <property type="entry name" value="ECF RNA POLYMERASE SIGMA FACTOR SIGM"/>
    <property type="match status" value="1"/>
</dbReference>
<accession>A0A1H8UCC1</accession>
<keyword evidence="10" id="KW-1185">Reference proteome</keyword>
<dbReference type="InterPro" id="IPR039425">
    <property type="entry name" value="RNA_pol_sigma-70-like"/>
</dbReference>
<dbReference type="InterPro" id="IPR014325">
    <property type="entry name" value="RNA_pol_sigma-E_actinobac"/>
</dbReference>
<feature type="domain" description="RNA polymerase sigma factor 70 region 4 type 2" evidence="7">
    <location>
        <begin position="109"/>
        <end position="160"/>
    </location>
</feature>
<evidence type="ECO:0000259" key="7">
    <source>
        <dbReference type="Pfam" id="PF08281"/>
    </source>
</evidence>
<keyword evidence="5" id="KW-0804">Transcription</keyword>
<name>A0A1H8UCC1_9ACTN</name>
<keyword evidence="3" id="KW-0731">Sigma factor</keyword>
<dbReference type="NCBIfam" id="TIGR02937">
    <property type="entry name" value="sigma70-ECF"/>
    <property type="match status" value="1"/>
</dbReference>
<evidence type="ECO:0000259" key="6">
    <source>
        <dbReference type="Pfam" id="PF04542"/>
    </source>
</evidence>
<dbReference type="OrthoDB" id="3678480at2"/>
<dbReference type="InterPro" id="IPR007627">
    <property type="entry name" value="RNA_pol_sigma70_r2"/>
</dbReference>
<gene>
    <name evidence="8" type="ORF">SAMN05216267_103376</name>
    <name evidence="9" type="ORF">SAMN05216267_106824</name>
</gene>
<dbReference type="CDD" id="cd06171">
    <property type="entry name" value="Sigma70_r4"/>
    <property type="match status" value="1"/>
</dbReference>
<dbReference type="Gene3D" id="1.10.10.10">
    <property type="entry name" value="Winged helix-like DNA-binding domain superfamily/Winged helix DNA-binding domain"/>
    <property type="match status" value="1"/>
</dbReference>
<evidence type="ECO:0000256" key="5">
    <source>
        <dbReference type="ARBA" id="ARBA00023163"/>
    </source>
</evidence>
<dbReference type="PANTHER" id="PTHR43133">
    <property type="entry name" value="RNA POLYMERASE ECF-TYPE SIGMA FACTO"/>
    <property type="match status" value="1"/>
</dbReference>
<dbReference type="Pfam" id="PF04542">
    <property type="entry name" value="Sigma70_r2"/>
    <property type="match status" value="1"/>
</dbReference>
<dbReference type="EMBL" id="FODD01000068">
    <property type="protein sequence ID" value="SEP00533.1"/>
    <property type="molecule type" value="Genomic_DNA"/>
</dbReference>